<dbReference type="EMBL" id="EU178781">
    <property type="protein sequence ID" value="ADI56549.1"/>
    <property type="molecule type" value="Genomic_DNA"/>
</dbReference>
<dbReference type="InterPro" id="IPR051317">
    <property type="entry name" value="Gfo/Idh/MocA_oxidoreduct"/>
</dbReference>
<keyword evidence="2" id="KW-0560">Oxidoreductase</keyword>
<evidence type="ECO:0000313" key="7">
    <source>
        <dbReference type="EMBL" id="ADI56549.1"/>
    </source>
</evidence>
<dbReference type="SUPFAM" id="SSF55347">
    <property type="entry name" value="Glyceraldehyde-3-phosphate dehydrogenase-like, C-terminal domain"/>
    <property type="match status" value="1"/>
</dbReference>
<dbReference type="InterPro" id="IPR036291">
    <property type="entry name" value="NAD(P)-bd_dom_sf"/>
</dbReference>
<protein>
    <submittedName>
        <fullName evidence="7">Oxidoreductase</fullName>
    </submittedName>
</protein>
<feature type="domain" description="GFO/IDH/MocA-like oxidoreductase" evidence="6">
    <location>
        <begin position="145"/>
        <end position="280"/>
    </location>
</feature>
<dbReference type="GO" id="GO:0016491">
    <property type="term" value="F:oxidoreductase activity"/>
    <property type="evidence" value="ECO:0007669"/>
    <property type="project" value="UniProtKB-KW"/>
</dbReference>
<evidence type="ECO:0000256" key="1">
    <source>
        <dbReference type="ARBA" id="ARBA00010928"/>
    </source>
</evidence>
<evidence type="ECO:0000256" key="3">
    <source>
        <dbReference type="SAM" id="MobiDB-lite"/>
    </source>
</evidence>
<sequence>MTGRPTRPTRVAVAGLGWAATSIWLPRLAAHPAFTVTALADPDQDRVTHALSLAPGAQPLTGAGEVDPGTTDLAVVAVPNHLHAPVATALLGRGIPVFVEKPVCRNLAEAEALADAETAGGSVLLAGSAARHRADITALAALLPKLGRIRHIELSWVRASGVPDAGGWFTHRAHSGGGSLVDLGWHLLDVLPALLGPTDITRVTGTVSGDFLHSAAASAAWRGEGPDQDQGHASPGDVEDTARGFLVTSDGVSVGLRTSWASHEERDVTLIRVDGSDGSATLRCTFGFSPNRVRRPTLTLAQGGLLTPLPLDPEAIGAEYDRQLDDLARQLAEPDLARGRAIEETRRT</sequence>
<feature type="domain" description="Gfo/Idh/MocA-like oxidoreductase N-terminal" evidence="5">
    <location>
        <begin position="10"/>
        <end position="125"/>
    </location>
</feature>
<feature type="signal peptide" evidence="4">
    <location>
        <begin position="1"/>
        <end position="29"/>
    </location>
</feature>
<feature type="region of interest" description="Disordered" evidence="3">
    <location>
        <begin position="219"/>
        <end position="240"/>
    </location>
</feature>
<dbReference type="InterPro" id="IPR055170">
    <property type="entry name" value="GFO_IDH_MocA-like_dom"/>
</dbReference>
<organism evidence="7">
    <name type="scientific">Streptomyces sp. 4-71a</name>
    <dbReference type="NCBI Taxonomy" id="476716"/>
    <lineage>
        <taxon>Bacteria</taxon>
        <taxon>Bacillati</taxon>
        <taxon>Actinomycetota</taxon>
        <taxon>Actinomycetes</taxon>
        <taxon>Kitasatosporales</taxon>
        <taxon>Streptomycetaceae</taxon>
        <taxon>Streptomyces</taxon>
    </lineage>
</organism>
<evidence type="ECO:0000259" key="5">
    <source>
        <dbReference type="Pfam" id="PF01408"/>
    </source>
</evidence>
<reference evidence="7" key="2">
    <citation type="journal article" date="2009" name="J. Appl. Microbiol.">
        <title>PCR screening of 3-amino-5-hydroxybenzoic acid synthase gene leads to identification of ansamycins and AHBA-related antibiotic producers in Actinomycetes.</title>
        <authorList>
            <person name="Huitu Z."/>
            <person name="Linzhuan W."/>
            <person name="Aiming L."/>
            <person name="Guizhi S."/>
            <person name="Feng H."/>
            <person name="Qiuping L."/>
            <person name="Yuzhen W."/>
            <person name="Huanzhang X."/>
            <person name="Qunjie G."/>
            <person name="Yiguang W."/>
        </authorList>
    </citation>
    <scope>NUCLEOTIDE SEQUENCE</scope>
    <source>
        <strain evidence="7">4-71a</strain>
    </source>
</reference>
<dbReference type="Pfam" id="PF01408">
    <property type="entry name" value="GFO_IDH_MocA"/>
    <property type="match status" value="1"/>
</dbReference>
<dbReference type="PANTHER" id="PTHR43708">
    <property type="entry name" value="CONSERVED EXPRESSED OXIDOREDUCTASE (EUROFUNG)"/>
    <property type="match status" value="1"/>
</dbReference>
<dbReference type="SUPFAM" id="SSF51735">
    <property type="entry name" value="NAD(P)-binding Rossmann-fold domains"/>
    <property type="match status" value="1"/>
</dbReference>
<dbReference type="Gene3D" id="3.40.50.720">
    <property type="entry name" value="NAD(P)-binding Rossmann-like Domain"/>
    <property type="match status" value="1"/>
</dbReference>
<reference evidence="7" key="1">
    <citation type="submission" date="2007-11" db="EMBL/GenBank/DDBJ databases">
        <title>Mining ansamycin production by inactivating the oxidoreductase genes in 3-amino-5-hydroxybenzoic acid (AHBA) gene cluster in Actinomyces with Red/ET recombination constructed universal targeting vector.</title>
        <authorList>
            <person name="Wang G."/>
            <person name="Zhang H."/>
            <person name="Sun G."/>
            <person name="Zhang J."/>
            <person name="Wang Y."/>
        </authorList>
    </citation>
    <scope>NUCLEOTIDE SEQUENCE</scope>
    <source>
        <strain evidence="7">4-71a</strain>
    </source>
</reference>
<feature type="chain" id="PRO_5039446946" evidence="4">
    <location>
        <begin position="30"/>
        <end position="348"/>
    </location>
</feature>
<evidence type="ECO:0000256" key="4">
    <source>
        <dbReference type="SAM" id="SignalP"/>
    </source>
</evidence>
<dbReference type="InterPro" id="IPR000683">
    <property type="entry name" value="Gfo/Idh/MocA-like_OxRdtase_N"/>
</dbReference>
<dbReference type="Gene3D" id="3.30.360.10">
    <property type="entry name" value="Dihydrodipicolinate Reductase, domain 2"/>
    <property type="match status" value="1"/>
</dbReference>
<keyword evidence="4" id="KW-0732">Signal</keyword>
<accession>D7EYW2</accession>
<reference evidence="7" key="3">
    <citation type="submission" date="2010-06" db="EMBL/GenBank/DDBJ databases">
        <title>Molecular Targeted Screening of Potential Ansamycin Producers from Actinomycetes.</title>
        <authorList>
            <person name="Wu L."/>
            <person name="Zhang H."/>
            <person name="Gao Q."/>
            <person name="Han F."/>
            <person name="Sun G."/>
            <person name="Wang Y."/>
        </authorList>
    </citation>
    <scope>NUCLEOTIDE SEQUENCE</scope>
    <source>
        <strain evidence="7">4-71a</strain>
    </source>
</reference>
<evidence type="ECO:0000259" key="6">
    <source>
        <dbReference type="Pfam" id="PF22725"/>
    </source>
</evidence>
<dbReference type="PANTHER" id="PTHR43708:SF5">
    <property type="entry name" value="CONSERVED EXPRESSED OXIDOREDUCTASE (EUROFUNG)-RELATED"/>
    <property type="match status" value="1"/>
</dbReference>
<dbReference type="Pfam" id="PF22725">
    <property type="entry name" value="GFO_IDH_MocA_C3"/>
    <property type="match status" value="1"/>
</dbReference>
<name>D7EYW2_9ACTN</name>
<proteinExistence type="inferred from homology"/>
<dbReference type="AlphaFoldDB" id="D7EYW2"/>
<evidence type="ECO:0000256" key="2">
    <source>
        <dbReference type="ARBA" id="ARBA00023002"/>
    </source>
</evidence>
<comment type="similarity">
    <text evidence="1">Belongs to the Gfo/Idh/MocA family.</text>
</comment>
<dbReference type="GO" id="GO:0000166">
    <property type="term" value="F:nucleotide binding"/>
    <property type="evidence" value="ECO:0007669"/>
    <property type="project" value="InterPro"/>
</dbReference>